<protein>
    <recommendedName>
        <fullName evidence="2">Protein PatA</fullName>
    </recommendedName>
</protein>
<comment type="function">
    <text evidence="2">Controls heterocyst pattern formation.</text>
</comment>
<dbReference type="InterPro" id="IPR011006">
    <property type="entry name" value="CheY-like_superfamily"/>
</dbReference>
<dbReference type="Pfam" id="PF00072">
    <property type="entry name" value="Response_reg"/>
    <property type="match status" value="1"/>
</dbReference>
<dbReference type="SMART" id="SM00448">
    <property type="entry name" value="REC"/>
    <property type="match status" value="1"/>
</dbReference>
<dbReference type="InterPro" id="IPR050595">
    <property type="entry name" value="Bact_response_regulator"/>
</dbReference>
<dbReference type="HOGENOM" id="CLU_031371_0_0_3"/>
<reference evidence="6" key="1">
    <citation type="journal article" date="2011" name="MBio">
        <title>Novel metabolic attributes of the genus Cyanothece, comprising a group of unicellular nitrogen-fixing Cyanobacteria.</title>
        <authorList>
            <person name="Bandyopadhyay A."/>
            <person name="Elvitigala T."/>
            <person name="Welsh E."/>
            <person name="Stockel J."/>
            <person name="Liberton M."/>
            <person name="Min H."/>
            <person name="Sherman L.A."/>
            <person name="Pakrasi H.B."/>
        </authorList>
    </citation>
    <scope>NUCLEOTIDE SEQUENCE [LARGE SCALE GENOMIC DNA]</scope>
    <source>
        <strain evidence="6">PCC 8801</strain>
    </source>
</reference>
<sequence length="417" mass="47054">MVGDTMINSEHSKKSTLPNIWTTSSTYKQSSPSTIALQDFATLEQARLFRSLKNDQFSGRLVLQDSKGVESNVYFYLGRIIYATGGVHSGRRWQRSILKHCPEIRACNEAMLAAAIAGNHPISWEYQLLGNWFNEQKISRTKMLQIIEAIVTELLFDLMQSSKVSYVLYPDKFPSASIVFLDSDRVVVQAWKLWQAWQQSKLADRSPNQAPVIKSASALRQRTSPQTYEVLTRYLDGNRSLRDIAAQRNQDVLQLTNSLILYVQLGLVHLVDIPDFPKCLNSLQKARSKTNSGKLIGCIDENIIACQRLENIIKPAGYKFIGSYDEIQAINLFLAQKPDLIFVDGDMTTTSGHKVYQQIRQISALRKVPLVLLSHNALMFNHLQAKVDGFSDFLPKPVKVQQVLAMINKHLEPSAVA</sequence>
<dbReference type="GO" id="GO:0043158">
    <property type="term" value="P:heterocyst development"/>
    <property type="evidence" value="ECO:0007669"/>
    <property type="project" value="UniProtKB-KW"/>
</dbReference>
<evidence type="ECO:0000313" key="5">
    <source>
        <dbReference type="EMBL" id="ACK67287.1"/>
    </source>
</evidence>
<dbReference type="OrthoDB" id="417415at2"/>
<gene>
    <name evidence="5" type="ordered locus">PCC8801_3316</name>
</gene>
<dbReference type="PANTHER" id="PTHR44591">
    <property type="entry name" value="STRESS RESPONSE REGULATOR PROTEIN 1"/>
    <property type="match status" value="1"/>
</dbReference>
<dbReference type="PROSITE" id="PS50110">
    <property type="entry name" value="RESPONSE_REGULATORY"/>
    <property type="match status" value="1"/>
</dbReference>
<dbReference type="PANTHER" id="PTHR44591:SF23">
    <property type="entry name" value="CHEY SUBFAMILY"/>
    <property type="match status" value="1"/>
</dbReference>
<comment type="induction">
    <text evidence="2">By nitrogen starvation.</text>
</comment>
<keyword evidence="6" id="KW-1185">Reference proteome</keyword>
<keyword evidence="2" id="KW-0902">Two-component regulatory system</keyword>
<dbReference type="KEGG" id="cyp:PCC8801_3316"/>
<feature type="domain" description="Response regulatory" evidence="4">
    <location>
        <begin position="295"/>
        <end position="411"/>
    </location>
</feature>
<proteinExistence type="evidence at transcript level"/>
<keyword evidence="1 3" id="KW-0597">Phosphoprotein</keyword>
<dbReference type="InterPro" id="IPR001789">
    <property type="entry name" value="Sig_transdc_resp-reg_receiver"/>
</dbReference>
<accession>B7JZ76</accession>
<evidence type="ECO:0000256" key="2">
    <source>
        <dbReference type="PIRNR" id="PIRNR005897"/>
    </source>
</evidence>
<dbReference type="Pfam" id="PF14332">
    <property type="entry name" value="DUF4388"/>
    <property type="match status" value="1"/>
</dbReference>
<evidence type="ECO:0000256" key="3">
    <source>
        <dbReference type="PROSITE-ProRule" id="PRU00169"/>
    </source>
</evidence>
<evidence type="ECO:0000256" key="1">
    <source>
        <dbReference type="ARBA" id="ARBA00022553"/>
    </source>
</evidence>
<dbReference type="InterPro" id="IPR024186">
    <property type="entry name" value="Sig_transdc_resp-reg_PatA"/>
</dbReference>
<dbReference type="EMBL" id="CP001287">
    <property type="protein sequence ID" value="ACK67287.1"/>
    <property type="molecule type" value="Genomic_DNA"/>
</dbReference>
<dbReference type="PIRSF" id="PIRSF005897">
    <property type="entry name" value="RR_PatA"/>
    <property type="match status" value="1"/>
</dbReference>
<evidence type="ECO:0000259" key="4">
    <source>
        <dbReference type="PROSITE" id="PS50110"/>
    </source>
</evidence>
<dbReference type="AlphaFoldDB" id="B7JZ76"/>
<keyword evidence="2" id="KW-0364">Heterocyst</keyword>
<dbReference type="SUPFAM" id="SSF52172">
    <property type="entry name" value="CheY-like"/>
    <property type="match status" value="1"/>
</dbReference>
<name>B7JZ76_RIPO1</name>
<dbReference type="GO" id="GO:0030428">
    <property type="term" value="C:cell septum"/>
    <property type="evidence" value="ECO:0007669"/>
    <property type="project" value="UniProtKB-SubCell"/>
</dbReference>
<feature type="modified residue" description="4-aspartylphosphate" evidence="3">
    <location>
        <position position="344"/>
    </location>
</feature>
<dbReference type="eggNOG" id="COG3706">
    <property type="taxonomic scope" value="Bacteria"/>
</dbReference>
<dbReference type="Proteomes" id="UP000008204">
    <property type="component" value="Chromosome"/>
</dbReference>
<dbReference type="STRING" id="41431.PCC8801_3316"/>
<dbReference type="Gene3D" id="3.40.50.2300">
    <property type="match status" value="1"/>
</dbReference>
<comment type="subcellular location">
    <subcellularLocation>
        <location evidence="2">Cell septum</location>
    </subcellularLocation>
</comment>
<organism evidence="5 6">
    <name type="scientific">Rippkaea orientalis (strain PCC 8801 / RF-1)</name>
    <name type="common">Cyanothece sp. (strain PCC 8801)</name>
    <dbReference type="NCBI Taxonomy" id="41431"/>
    <lineage>
        <taxon>Bacteria</taxon>
        <taxon>Bacillati</taxon>
        <taxon>Cyanobacteriota</taxon>
        <taxon>Cyanophyceae</taxon>
        <taxon>Oscillatoriophycideae</taxon>
        <taxon>Chroococcales</taxon>
        <taxon>Aphanothecaceae</taxon>
        <taxon>Rippkaea</taxon>
        <taxon>Rippkaea orientalis</taxon>
    </lineage>
</organism>
<dbReference type="GO" id="GO:0000160">
    <property type="term" value="P:phosphorelay signal transduction system"/>
    <property type="evidence" value="ECO:0007669"/>
    <property type="project" value="UniProtKB-KW"/>
</dbReference>
<dbReference type="InterPro" id="IPR025497">
    <property type="entry name" value="PatA-like_N"/>
</dbReference>
<evidence type="ECO:0000313" key="6">
    <source>
        <dbReference type="Proteomes" id="UP000008204"/>
    </source>
</evidence>